<feature type="transmembrane region" description="Helical" evidence="1">
    <location>
        <begin position="28"/>
        <end position="48"/>
    </location>
</feature>
<keyword evidence="1" id="KW-0472">Membrane</keyword>
<name>X1BBC1_9ZZZZ</name>
<keyword evidence="1" id="KW-0812">Transmembrane</keyword>
<feature type="non-terminal residue" evidence="2">
    <location>
        <position position="118"/>
    </location>
</feature>
<dbReference type="EMBL" id="BART01022181">
    <property type="protein sequence ID" value="GAG93214.1"/>
    <property type="molecule type" value="Genomic_DNA"/>
</dbReference>
<organism evidence="2">
    <name type="scientific">marine sediment metagenome</name>
    <dbReference type="NCBI Taxonomy" id="412755"/>
    <lineage>
        <taxon>unclassified sequences</taxon>
        <taxon>metagenomes</taxon>
        <taxon>ecological metagenomes</taxon>
    </lineage>
</organism>
<comment type="caution">
    <text evidence="2">The sequence shown here is derived from an EMBL/GenBank/DDBJ whole genome shotgun (WGS) entry which is preliminary data.</text>
</comment>
<reference evidence="2" key="1">
    <citation type="journal article" date="2014" name="Front. Microbiol.">
        <title>High frequency of phylogenetically diverse reductive dehalogenase-homologous genes in deep subseafloor sedimentary metagenomes.</title>
        <authorList>
            <person name="Kawai M."/>
            <person name="Futagami T."/>
            <person name="Toyoda A."/>
            <person name="Takaki Y."/>
            <person name="Nishi S."/>
            <person name="Hori S."/>
            <person name="Arai W."/>
            <person name="Tsubouchi T."/>
            <person name="Morono Y."/>
            <person name="Uchiyama I."/>
            <person name="Ito T."/>
            <person name="Fujiyama A."/>
            <person name="Inagaki F."/>
            <person name="Takami H."/>
        </authorList>
    </citation>
    <scope>NUCLEOTIDE SEQUENCE</scope>
    <source>
        <strain evidence="2">Expedition CK06-06</strain>
    </source>
</reference>
<keyword evidence="1" id="KW-1133">Transmembrane helix</keyword>
<dbReference type="AlphaFoldDB" id="X1BBC1"/>
<accession>X1BBC1</accession>
<evidence type="ECO:0000313" key="2">
    <source>
        <dbReference type="EMBL" id="GAG93214.1"/>
    </source>
</evidence>
<proteinExistence type="predicted"/>
<protein>
    <submittedName>
        <fullName evidence="2">Uncharacterized protein</fullName>
    </submittedName>
</protein>
<evidence type="ECO:0000256" key="1">
    <source>
        <dbReference type="SAM" id="Phobius"/>
    </source>
</evidence>
<sequence length="118" mass="13899">MDSLNIKEKINKIRCMAGRVKYSREKHFYQIVFGLLVFMAVIFSIIFINQRVDIKRKENILKSYYSNSESSSIYEKFSLYPGYWLDTYYNNSNDSDDGIVNFDSDKVENLKNHAAVIK</sequence>
<gene>
    <name evidence="2" type="ORF">S01H4_40677</name>
</gene>